<evidence type="ECO:0000256" key="5">
    <source>
        <dbReference type="ARBA" id="ARBA00023125"/>
    </source>
</evidence>
<feature type="binding site" evidence="7">
    <location>
        <position position="100"/>
    </location>
    <ligand>
        <name>Zn(2+)</name>
        <dbReference type="ChEBI" id="CHEBI:29105"/>
    </ligand>
</feature>
<dbReference type="Proteomes" id="UP000244925">
    <property type="component" value="Unassembled WGS sequence"/>
</dbReference>
<dbReference type="Pfam" id="PF01475">
    <property type="entry name" value="FUR"/>
    <property type="match status" value="1"/>
</dbReference>
<dbReference type="GeneID" id="93423845"/>
<comment type="similarity">
    <text evidence="1">Belongs to the Fur family.</text>
</comment>
<protein>
    <submittedName>
        <fullName evidence="8">Transcriptional repressor</fullName>
    </submittedName>
</protein>
<feature type="binding site" evidence="7">
    <location>
        <position position="97"/>
    </location>
    <ligand>
        <name>Zn(2+)</name>
        <dbReference type="ChEBI" id="CHEBI:29105"/>
    </ligand>
</feature>
<keyword evidence="6" id="KW-0804">Transcription</keyword>
<dbReference type="RefSeq" id="WP_107035732.1">
    <property type="nucleotide sequence ID" value="NZ_CAOLHR010000020.1"/>
</dbReference>
<keyword evidence="5" id="KW-0238">DNA-binding</keyword>
<feature type="binding site" evidence="7">
    <location>
        <position position="132"/>
    </location>
    <ligand>
        <name>Zn(2+)</name>
        <dbReference type="ChEBI" id="CHEBI:29105"/>
    </ligand>
</feature>
<keyword evidence="9" id="KW-1185">Reference proteome</keyword>
<reference evidence="9" key="1">
    <citation type="submission" date="2018-02" db="EMBL/GenBank/DDBJ databases">
        <authorList>
            <person name="Clavel T."/>
            <person name="Strowig T."/>
        </authorList>
    </citation>
    <scope>NUCLEOTIDE SEQUENCE [LARGE SCALE GENOMIC DNA]</scope>
    <source>
        <strain evidence="9">DSM 100764</strain>
    </source>
</reference>
<dbReference type="GO" id="GO:0045892">
    <property type="term" value="P:negative regulation of DNA-templated transcription"/>
    <property type="evidence" value="ECO:0007669"/>
    <property type="project" value="TreeGrafter"/>
</dbReference>
<organism evidence="8 9">
    <name type="scientific">Paramuribaculum intestinale</name>
    <dbReference type="NCBI Taxonomy" id="2094151"/>
    <lineage>
        <taxon>Bacteria</taxon>
        <taxon>Pseudomonadati</taxon>
        <taxon>Bacteroidota</taxon>
        <taxon>Bacteroidia</taxon>
        <taxon>Bacteroidales</taxon>
        <taxon>Muribaculaceae</taxon>
        <taxon>Paramuribaculum</taxon>
    </lineage>
</organism>
<feature type="binding site" evidence="7">
    <location>
        <position position="135"/>
    </location>
    <ligand>
        <name>Zn(2+)</name>
        <dbReference type="ChEBI" id="CHEBI:29105"/>
    </ligand>
</feature>
<keyword evidence="2" id="KW-0678">Repressor</keyword>
<sequence length="144" mass="16641">MIKTDRNRLHYRLSEADIRPSMQRLAILEYINSCYCHPTADEVYSELVKEHPTLSRTTVFSSLKLLSEKGLVNNIDISSDSTRYDAADRQPHGHFMCKECRRIFDITLDMSSLRLPDEYVCNNVNVFFKGICPECNQNISTTTK</sequence>
<dbReference type="InterPro" id="IPR036390">
    <property type="entry name" value="WH_DNA-bd_sf"/>
</dbReference>
<dbReference type="PANTHER" id="PTHR33202">
    <property type="entry name" value="ZINC UPTAKE REGULATION PROTEIN"/>
    <property type="match status" value="1"/>
</dbReference>
<evidence type="ECO:0000313" key="9">
    <source>
        <dbReference type="Proteomes" id="UP000244925"/>
    </source>
</evidence>
<dbReference type="SUPFAM" id="SSF46785">
    <property type="entry name" value="Winged helix' DNA-binding domain"/>
    <property type="match status" value="1"/>
</dbReference>
<gene>
    <name evidence="8" type="ORF">C5O25_05485</name>
</gene>
<dbReference type="Gene3D" id="1.10.10.10">
    <property type="entry name" value="Winged helix-like DNA-binding domain superfamily/Winged helix DNA-binding domain"/>
    <property type="match status" value="1"/>
</dbReference>
<dbReference type="InterPro" id="IPR043135">
    <property type="entry name" value="Fur_C"/>
</dbReference>
<dbReference type="EMBL" id="PUBV01000008">
    <property type="protein sequence ID" value="PWB08048.1"/>
    <property type="molecule type" value="Genomic_DNA"/>
</dbReference>
<evidence type="ECO:0000313" key="8">
    <source>
        <dbReference type="EMBL" id="PWB08048.1"/>
    </source>
</evidence>
<proteinExistence type="inferred from homology"/>
<keyword evidence="3 7" id="KW-0862">Zinc</keyword>
<evidence type="ECO:0000256" key="4">
    <source>
        <dbReference type="ARBA" id="ARBA00023015"/>
    </source>
</evidence>
<dbReference type="Gene3D" id="3.30.1490.190">
    <property type="match status" value="1"/>
</dbReference>
<dbReference type="CDD" id="cd07153">
    <property type="entry name" value="Fur_like"/>
    <property type="match status" value="1"/>
</dbReference>
<comment type="cofactor">
    <cofactor evidence="7">
        <name>Zn(2+)</name>
        <dbReference type="ChEBI" id="CHEBI:29105"/>
    </cofactor>
    <text evidence="7">Binds 1 zinc ion per subunit.</text>
</comment>
<evidence type="ECO:0000256" key="7">
    <source>
        <dbReference type="PIRSR" id="PIRSR602481-1"/>
    </source>
</evidence>
<keyword evidence="7" id="KW-0479">Metal-binding</keyword>
<dbReference type="InterPro" id="IPR002481">
    <property type="entry name" value="FUR"/>
</dbReference>
<dbReference type="GO" id="GO:0008270">
    <property type="term" value="F:zinc ion binding"/>
    <property type="evidence" value="ECO:0007669"/>
    <property type="project" value="TreeGrafter"/>
</dbReference>
<evidence type="ECO:0000256" key="6">
    <source>
        <dbReference type="ARBA" id="ARBA00023163"/>
    </source>
</evidence>
<dbReference type="InterPro" id="IPR036388">
    <property type="entry name" value="WH-like_DNA-bd_sf"/>
</dbReference>
<dbReference type="GO" id="GO:1900376">
    <property type="term" value="P:regulation of secondary metabolite biosynthetic process"/>
    <property type="evidence" value="ECO:0007669"/>
    <property type="project" value="TreeGrafter"/>
</dbReference>
<evidence type="ECO:0000256" key="1">
    <source>
        <dbReference type="ARBA" id="ARBA00007957"/>
    </source>
</evidence>
<name>A0A2V1IY53_9BACT</name>
<dbReference type="GO" id="GO:0003700">
    <property type="term" value="F:DNA-binding transcription factor activity"/>
    <property type="evidence" value="ECO:0007669"/>
    <property type="project" value="InterPro"/>
</dbReference>
<keyword evidence="4" id="KW-0805">Transcription regulation</keyword>
<comment type="caution">
    <text evidence="8">The sequence shown here is derived from an EMBL/GenBank/DDBJ whole genome shotgun (WGS) entry which is preliminary data.</text>
</comment>
<dbReference type="AlphaFoldDB" id="A0A2V1IY53"/>
<accession>A0A2V1IY53</accession>
<dbReference type="PANTHER" id="PTHR33202:SF8">
    <property type="entry name" value="PEROXIDE-RESPONSIVE REPRESSOR PERR"/>
    <property type="match status" value="1"/>
</dbReference>
<evidence type="ECO:0000256" key="3">
    <source>
        <dbReference type="ARBA" id="ARBA00022833"/>
    </source>
</evidence>
<evidence type="ECO:0000256" key="2">
    <source>
        <dbReference type="ARBA" id="ARBA00022491"/>
    </source>
</evidence>
<dbReference type="GO" id="GO:0000976">
    <property type="term" value="F:transcription cis-regulatory region binding"/>
    <property type="evidence" value="ECO:0007669"/>
    <property type="project" value="TreeGrafter"/>
</dbReference>